<reference evidence="1" key="1">
    <citation type="submission" date="2022-11" db="EMBL/GenBank/DDBJ databases">
        <title>Genome Sequence of Boeremia exigua.</title>
        <authorList>
            <person name="Buettner E."/>
        </authorList>
    </citation>
    <scope>NUCLEOTIDE SEQUENCE</scope>
    <source>
        <strain evidence="1">CU02</strain>
    </source>
</reference>
<protein>
    <submittedName>
        <fullName evidence="1">Uncharacterized protein</fullName>
    </submittedName>
</protein>
<sequence length="476" mass="53056">MAFPGCESLPKAIRQLHPATRSYVLACSIRNHRLNTLGSRQEISPYAPQGQERRELPWTLQGTPLTEPLLTVFISGCRCERSSLSISQIKYSEFSSLLQFDMKAIALLAAACASAVIAEPEHVKPRALFTIETAPGQTVQITEEERWELSSSGGCGSHFFDITEFNAEVKAVKVPAPYPSKFKYEENIRRLFPKLKWDNIRKNLERYSTYHTRFSETVTGTQASEWLLTQVQDVVLKSKKGGVTAKAFPHALWPQKSIVVTVPGRSNRTVIVGAHLDSVNGANRLEARAPGVDDNASGSFLLLESLRVLLSDKDFGPSKLQNTIEFHWYAAEEGGLRGSQDIFTQYANAGRDVWAMLNQDMVGYTKATLNAGKPESFGLITDFTDPELNEYIGRVIDEYTDIERVNSVCGYACSDHGSATRNGYPASFVFEAAFEYRNPYIHTANDTIEHIDPDHVLQHGQLVLGFLYELGFSKSQ</sequence>
<proteinExistence type="predicted"/>
<name>A0ACC2IGB6_9PLEO</name>
<accession>A0ACC2IGB6</accession>
<organism evidence="1 2">
    <name type="scientific">Boeremia exigua</name>
    <dbReference type="NCBI Taxonomy" id="749465"/>
    <lineage>
        <taxon>Eukaryota</taxon>
        <taxon>Fungi</taxon>
        <taxon>Dikarya</taxon>
        <taxon>Ascomycota</taxon>
        <taxon>Pezizomycotina</taxon>
        <taxon>Dothideomycetes</taxon>
        <taxon>Pleosporomycetidae</taxon>
        <taxon>Pleosporales</taxon>
        <taxon>Pleosporineae</taxon>
        <taxon>Didymellaceae</taxon>
        <taxon>Boeremia</taxon>
    </lineage>
</organism>
<evidence type="ECO:0000313" key="1">
    <source>
        <dbReference type="EMBL" id="KAJ8114230.1"/>
    </source>
</evidence>
<gene>
    <name evidence="1" type="ORF">OPT61_g3851</name>
</gene>
<comment type="caution">
    <text evidence="1">The sequence shown here is derived from an EMBL/GenBank/DDBJ whole genome shotgun (WGS) entry which is preliminary data.</text>
</comment>
<dbReference type="Proteomes" id="UP001153331">
    <property type="component" value="Unassembled WGS sequence"/>
</dbReference>
<keyword evidence="2" id="KW-1185">Reference proteome</keyword>
<evidence type="ECO:0000313" key="2">
    <source>
        <dbReference type="Proteomes" id="UP001153331"/>
    </source>
</evidence>
<dbReference type="EMBL" id="JAPHNI010000206">
    <property type="protein sequence ID" value="KAJ8114230.1"/>
    <property type="molecule type" value="Genomic_DNA"/>
</dbReference>